<feature type="transmembrane region" description="Helical" evidence="1">
    <location>
        <begin position="6"/>
        <end position="22"/>
    </location>
</feature>
<dbReference type="EMBL" id="VXKB01000006">
    <property type="protein sequence ID" value="KAA8713495.1"/>
    <property type="molecule type" value="Genomic_DNA"/>
</dbReference>
<accession>A0A5M9R2A0</accession>
<organism evidence="2 3">
    <name type="scientific">Morganella psychrotolerans</name>
    <dbReference type="NCBI Taxonomy" id="368603"/>
    <lineage>
        <taxon>Bacteria</taxon>
        <taxon>Pseudomonadati</taxon>
        <taxon>Pseudomonadota</taxon>
        <taxon>Gammaproteobacteria</taxon>
        <taxon>Enterobacterales</taxon>
        <taxon>Morganellaceae</taxon>
        <taxon>Morganella</taxon>
    </lineage>
</organism>
<dbReference type="AlphaFoldDB" id="A0A5M9R2A0"/>
<feature type="transmembrane region" description="Helical" evidence="1">
    <location>
        <begin position="71"/>
        <end position="89"/>
    </location>
</feature>
<evidence type="ECO:0000313" key="2">
    <source>
        <dbReference type="EMBL" id="KAA8713495.1"/>
    </source>
</evidence>
<evidence type="ECO:0000313" key="3">
    <source>
        <dbReference type="Proteomes" id="UP000322181"/>
    </source>
</evidence>
<comment type="caution">
    <text evidence="2">The sequence shown here is derived from an EMBL/GenBank/DDBJ whole genome shotgun (WGS) entry which is preliminary data.</text>
</comment>
<keyword evidence="1" id="KW-0812">Transmembrane</keyword>
<reference evidence="2 3" key="1">
    <citation type="submission" date="2019-09" db="EMBL/GenBank/DDBJ databases">
        <title>Draft genome sequence of various Type strains from the CCUG.</title>
        <authorList>
            <person name="Pineiro-Iglesias B."/>
            <person name="Tunovic T."/>
            <person name="Unosson C."/>
            <person name="Inganas E."/>
            <person name="Ohlen M."/>
            <person name="Cardew S."/>
            <person name="Jensie-Markopoulos S."/>
            <person name="Salva-Serra F."/>
            <person name="Jaen-Luchoro D."/>
            <person name="Karlsson R."/>
            <person name="Svensson-Stadler L."/>
            <person name="Chun J."/>
            <person name="Moore E."/>
        </authorList>
    </citation>
    <scope>NUCLEOTIDE SEQUENCE [LARGE SCALE GENOMIC DNA]</scope>
    <source>
        <strain evidence="2 3">CCUG 53682T</strain>
    </source>
</reference>
<gene>
    <name evidence="2" type="ORF">F4V73_16260</name>
</gene>
<dbReference type="Proteomes" id="UP000322181">
    <property type="component" value="Unassembled WGS sequence"/>
</dbReference>
<proteinExistence type="predicted"/>
<keyword evidence="1" id="KW-0472">Membrane</keyword>
<keyword evidence="1" id="KW-1133">Transmembrane helix</keyword>
<dbReference type="RefSeq" id="WP_150385077.1">
    <property type="nucleotide sequence ID" value="NZ_BAAAFS010000002.1"/>
</dbReference>
<sequence length="99" mass="11450">MPDAGQYTIAILLSLFNVINFREKIFKLNVSIRFILVFIISCLVITLYCVMTNFFIKNIPVNFLFMPDKNYNIAVISCSAINLFVLWVYHSIKTSKETS</sequence>
<evidence type="ECO:0000256" key="1">
    <source>
        <dbReference type="SAM" id="Phobius"/>
    </source>
</evidence>
<name>A0A5M9R2A0_9GAMM</name>
<feature type="transmembrane region" description="Helical" evidence="1">
    <location>
        <begin position="34"/>
        <end position="56"/>
    </location>
</feature>
<protein>
    <submittedName>
        <fullName evidence="2">Uncharacterized protein</fullName>
    </submittedName>
</protein>